<evidence type="ECO:0000313" key="3">
    <source>
        <dbReference type="RefSeq" id="XP_023593071.1"/>
    </source>
</evidence>
<dbReference type="RefSeq" id="XP_023593071.1">
    <property type="nucleotide sequence ID" value="XM_023737303.1"/>
</dbReference>
<feature type="region of interest" description="Disordered" evidence="1">
    <location>
        <begin position="1"/>
        <end position="130"/>
    </location>
</feature>
<gene>
    <name evidence="3" type="primary">CUNHXorf58</name>
</gene>
<feature type="compositionally biased region" description="Polar residues" evidence="1">
    <location>
        <begin position="27"/>
        <end position="41"/>
    </location>
</feature>
<keyword evidence="2" id="KW-1185">Reference proteome</keyword>
<dbReference type="Proteomes" id="UP000248480">
    <property type="component" value="Unplaced"/>
</dbReference>
<sequence length="471" mass="53580">MSSSSDPPGTGVPKSDNQRSEKGPKTNVRNLRKISSSSDQPGTGVPKSDNQCSEKGPKTNVRNLRKMSSSSDPPGTGVPKSDNQRSEKCPKTNVRNLRKMSSSSDPPGTGVPKSDNQRSEKDQKTNVQNVKKTNVDKDIAAQIIQYAWFSHTAKTMFQLLKHTICAAEHHVSYDILKKVSPLEAKLIKDPSMKYKVRFRFSGEDFPPFIVFKIFLHAEGGRGYKYINGKSIMKPSSEAVVDACKIMGKRKFIGQVLEDEHLFQKFKVTDVIDIVTMKDYMQYTSLMDEIPAYSGGRNNHWRRLTLENFPKAMMIYDIVDYAESGVISSRLQKEMKYLSQRPKTEEMRQHQLQIVSEVRSPSPSLTITPLYRPYKKQSPVKHLGRRSKKAQIKVEKMRKAYKVEKEKKASLVTVTEPKTGTPHTKKQEIIVSTPSFDIVRVQESMSDEEWRKEEKELFAWSEKLCFDNSPSS</sequence>
<dbReference type="GeneID" id="101341933"/>
<evidence type="ECO:0000256" key="1">
    <source>
        <dbReference type="SAM" id="MobiDB-lite"/>
    </source>
</evidence>
<proteinExistence type="predicted"/>
<dbReference type="PANTHER" id="PTHR33504:SF1">
    <property type="entry name" value="FAMILY WITH SEQUENCE SIMILARITY 90, MEMBER A1B"/>
    <property type="match status" value="1"/>
</dbReference>
<protein>
    <submittedName>
        <fullName evidence="3">Uncharacterized protein CXorf58 homolog</fullName>
    </submittedName>
</protein>
<reference evidence="3" key="1">
    <citation type="submission" date="2025-08" db="UniProtKB">
        <authorList>
            <consortium name="RefSeq"/>
        </authorList>
    </citation>
    <scope>IDENTIFICATION</scope>
</reference>
<organism evidence="2 3">
    <name type="scientific">Trichechus manatus latirostris</name>
    <name type="common">Florida manatee</name>
    <dbReference type="NCBI Taxonomy" id="127582"/>
    <lineage>
        <taxon>Eukaryota</taxon>
        <taxon>Metazoa</taxon>
        <taxon>Chordata</taxon>
        <taxon>Craniata</taxon>
        <taxon>Vertebrata</taxon>
        <taxon>Euteleostomi</taxon>
        <taxon>Mammalia</taxon>
        <taxon>Eutheria</taxon>
        <taxon>Afrotheria</taxon>
        <taxon>Sirenia</taxon>
        <taxon>Trichechidae</taxon>
        <taxon>Trichechus</taxon>
    </lineage>
</organism>
<feature type="compositionally biased region" description="Basic and acidic residues" evidence="1">
    <location>
        <begin position="115"/>
        <end position="124"/>
    </location>
</feature>
<dbReference type="FunCoup" id="A0A2Y9RHQ2">
    <property type="interactions" value="10"/>
</dbReference>
<dbReference type="PANTHER" id="PTHR33504">
    <property type="entry name" value="NADH DEHYDROGENASE (UBIQUINONE) 1 BETA SUBCOMPLEX, 4"/>
    <property type="match status" value="1"/>
</dbReference>
<dbReference type="CTD" id="103183587"/>
<name>A0A2Y9RHQ2_TRIMA</name>
<dbReference type="KEGG" id="tmu:101341933"/>
<accession>A0A2Y9RHQ2</accession>
<feature type="compositionally biased region" description="Polar residues" evidence="1">
    <location>
        <begin position="60"/>
        <end position="73"/>
    </location>
</feature>
<dbReference type="InParanoid" id="A0A2Y9RHQ2"/>
<evidence type="ECO:0000313" key="2">
    <source>
        <dbReference type="Proteomes" id="UP000248480"/>
    </source>
</evidence>
<dbReference type="AlphaFoldDB" id="A0A2Y9RHQ2"/>
<feature type="compositionally biased region" description="Polar residues" evidence="1">
    <location>
        <begin position="93"/>
        <end position="106"/>
    </location>
</feature>